<protein>
    <submittedName>
        <fullName evidence="6">LysR family transcriptional regulator</fullName>
    </submittedName>
</protein>
<dbReference type="Proteomes" id="UP000071979">
    <property type="component" value="Unassembled WGS sequence"/>
</dbReference>
<proteinExistence type="inferred from homology"/>
<dbReference type="InterPro" id="IPR036390">
    <property type="entry name" value="WH_DNA-bd_sf"/>
</dbReference>
<name>A0A8E1RXB8_9GAMM</name>
<dbReference type="SUPFAM" id="SSF53850">
    <property type="entry name" value="Periplasmic binding protein-like II"/>
    <property type="match status" value="1"/>
</dbReference>
<dbReference type="InterPro" id="IPR058163">
    <property type="entry name" value="LysR-type_TF_proteobact-type"/>
</dbReference>
<keyword evidence="4" id="KW-0804">Transcription</keyword>
<dbReference type="InterPro" id="IPR036388">
    <property type="entry name" value="WH-like_DNA-bd_sf"/>
</dbReference>
<dbReference type="GO" id="GO:0006351">
    <property type="term" value="P:DNA-templated transcription"/>
    <property type="evidence" value="ECO:0007669"/>
    <property type="project" value="TreeGrafter"/>
</dbReference>
<feature type="domain" description="HTH lysR-type" evidence="5">
    <location>
        <begin position="5"/>
        <end position="62"/>
    </location>
</feature>
<organism evidence="6 7">
    <name type="scientific">Pantoea dispersa</name>
    <dbReference type="NCBI Taxonomy" id="59814"/>
    <lineage>
        <taxon>Bacteria</taxon>
        <taxon>Pseudomonadati</taxon>
        <taxon>Pseudomonadota</taxon>
        <taxon>Gammaproteobacteria</taxon>
        <taxon>Enterobacterales</taxon>
        <taxon>Erwiniaceae</taxon>
        <taxon>Pantoea</taxon>
    </lineage>
</organism>
<evidence type="ECO:0000256" key="1">
    <source>
        <dbReference type="ARBA" id="ARBA00009437"/>
    </source>
</evidence>
<dbReference type="Pfam" id="PF00126">
    <property type="entry name" value="HTH_1"/>
    <property type="match status" value="1"/>
</dbReference>
<dbReference type="Gene3D" id="3.40.190.10">
    <property type="entry name" value="Periplasmic binding protein-like II"/>
    <property type="match status" value="2"/>
</dbReference>
<comment type="caution">
    <text evidence="6">The sequence shown here is derived from an EMBL/GenBank/DDBJ whole genome shotgun (WGS) entry which is preliminary data.</text>
</comment>
<evidence type="ECO:0000313" key="7">
    <source>
        <dbReference type="Proteomes" id="UP000071979"/>
    </source>
</evidence>
<reference evidence="6 7" key="1">
    <citation type="journal article" date="2016" name="Front. Microbiol.">
        <title>Genomic Resource of Rice Seed Associated Bacteria.</title>
        <authorList>
            <person name="Midha S."/>
            <person name="Bansal K."/>
            <person name="Sharma S."/>
            <person name="Kumar N."/>
            <person name="Patil P.P."/>
            <person name="Chaudhry V."/>
            <person name="Patil P.B."/>
        </authorList>
    </citation>
    <scope>NUCLEOTIDE SEQUENCE [LARGE SCALE GENOMIC DNA]</scope>
    <source>
        <strain evidence="6 7">SA3</strain>
    </source>
</reference>
<dbReference type="EMBL" id="LDSE01000026">
    <property type="protein sequence ID" value="KTS67052.1"/>
    <property type="molecule type" value="Genomic_DNA"/>
</dbReference>
<dbReference type="InterPro" id="IPR005119">
    <property type="entry name" value="LysR_subst-bd"/>
</dbReference>
<evidence type="ECO:0000259" key="5">
    <source>
        <dbReference type="PROSITE" id="PS50931"/>
    </source>
</evidence>
<evidence type="ECO:0000313" key="6">
    <source>
        <dbReference type="EMBL" id="KTS67052.1"/>
    </source>
</evidence>
<dbReference type="PANTHER" id="PTHR30537:SF74">
    <property type="entry name" value="HTH-TYPE TRANSCRIPTIONAL REGULATOR TRPI"/>
    <property type="match status" value="1"/>
</dbReference>
<gene>
    <name evidence="6" type="ORF">SA3R_14020</name>
</gene>
<dbReference type="InterPro" id="IPR000847">
    <property type="entry name" value="LysR_HTH_N"/>
</dbReference>
<dbReference type="RefSeq" id="WP_058775195.1">
    <property type="nucleotide sequence ID" value="NZ_LDSD01000004.1"/>
</dbReference>
<dbReference type="PRINTS" id="PR00039">
    <property type="entry name" value="HTHLYSR"/>
</dbReference>
<evidence type="ECO:0000256" key="4">
    <source>
        <dbReference type="ARBA" id="ARBA00023163"/>
    </source>
</evidence>
<dbReference type="Pfam" id="PF03466">
    <property type="entry name" value="LysR_substrate"/>
    <property type="match status" value="1"/>
</dbReference>
<dbReference type="SUPFAM" id="SSF46785">
    <property type="entry name" value="Winged helix' DNA-binding domain"/>
    <property type="match status" value="1"/>
</dbReference>
<dbReference type="Gene3D" id="1.10.10.10">
    <property type="entry name" value="Winged helix-like DNA-binding domain superfamily/Winged helix DNA-binding domain"/>
    <property type="match status" value="1"/>
</dbReference>
<sequence length="294" mass="32658">MRDLPPLNALLAFEYVARSGSVRAAADGLSVTPGAVSRQIRLLEEYFGTALFQRQGRGLVLTLPGNAYFLQINQHLDGIRQASATLQRNAGRTVIRLHSFTTFATRWLIPRLAQFQLAHPAIDVRLTTASEWDDTVDCDAAIRLGDGTWPQQHATPLVKNVLVPVCRPTADRRASMHLAGLAQHTLLLVRGRPDDWQRWCEAFGVEMDALPHRRQMESSALAYQAAIEGQGIALAQRVLVEAELKAGTLIAMEDYQLDCGRHTYYLVRPQESVKAATLQQLEQWLVTQDAGEAL</sequence>
<accession>A0A8E1RXB8</accession>
<keyword evidence="2" id="KW-0805">Transcription regulation</keyword>
<evidence type="ECO:0000256" key="2">
    <source>
        <dbReference type="ARBA" id="ARBA00023015"/>
    </source>
</evidence>
<keyword evidence="3" id="KW-0238">DNA-binding</keyword>
<dbReference type="GO" id="GO:0003700">
    <property type="term" value="F:DNA-binding transcription factor activity"/>
    <property type="evidence" value="ECO:0007669"/>
    <property type="project" value="InterPro"/>
</dbReference>
<dbReference type="PANTHER" id="PTHR30537">
    <property type="entry name" value="HTH-TYPE TRANSCRIPTIONAL REGULATOR"/>
    <property type="match status" value="1"/>
</dbReference>
<evidence type="ECO:0000256" key="3">
    <source>
        <dbReference type="ARBA" id="ARBA00023125"/>
    </source>
</evidence>
<dbReference type="AlphaFoldDB" id="A0A8E1RXB8"/>
<dbReference type="PROSITE" id="PS50931">
    <property type="entry name" value="HTH_LYSR"/>
    <property type="match status" value="1"/>
</dbReference>
<dbReference type="CDD" id="cd08432">
    <property type="entry name" value="PBP2_GcdR_TrpI_HvrB_AmpR_like"/>
    <property type="match status" value="1"/>
</dbReference>
<comment type="similarity">
    <text evidence="1">Belongs to the LysR transcriptional regulatory family.</text>
</comment>
<dbReference type="GO" id="GO:0043565">
    <property type="term" value="F:sequence-specific DNA binding"/>
    <property type="evidence" value="ECO:0007669"/>
    <property type="project" value="TreeGrafter"/>
</dbReference>